<dbReference type="InterPro" id="IPR012677">
    <property type="entry name" value="Nucleotide-bd_a/b_plait_sf"/>
</dbReference>
<dbReference type="Pfam" id="PF00276">
    <property type="entry name" value="Ribosomal_L23"/>
    <property type="match status" value="1"/>
</dbReference>
<sequence>MALFAKKGEAVETTADAKKTKKGASAPIAMRDLSSVIRKPRITEKAVLGTEKNVYTFEIDPRATKFDVRDAVIALFKVTPKKVHTVTKKARTYMARSKGRKISESGLKKAYVYLKDGDKIDLV</sequence>
<dbReference type="InterPro" id="IPR013025">
    <property type="entry name" value="Ribosomal_uL23-like"/>
</dbReference>
<dbReference type="InterPro" id="IPR012678">
    <property type="entry name" value="Ribosomal_uL23/eL15/eS24_sf"/>
</dbReference>
<dbReference type="EMBL" id="PFBI01000006">
    <property type="protein sequence ID" value="PIR84539.1"/>
    <property type="molecule type" value="Genomic_DNA"/>
</dbReference>
<evidence type="ECO:0000256" key="1">
    <source>
        <dbReference type="ARBA" id="ARBA00006700"/>
    </source>
</evidence>
<evidence type="ECO:0000313" key="6">
    <source>
        <dbReference type="Proteomes" id="UP000229344"/>
    </source>
</evidence>
<dbReference type="GO" id="GO:0019843">
    <property type="term" value="F:rRNA binding"/>
    <property type="evidence" value="ECO:0007669"/>
    <property type="project" value="UniProtKB-UniRule"/>
</dbReference>
<dbReference type="Proteomes" id="UP000229344">
    <property type="component" value="Unassembled WGS sequence"/>
</dbReference>
<name>A0A2H0UDQ1_9BACT</name>
<comment type="subunit">
    <text evidence="4">Part of the 50S ribosomal subunit. Contacts protein L29, and trigger factor when it is bound to the ribosome.</text>
</comment>
<evidence type="ECO:0000313" key="5">
    <source>
        <dbReference type="EMBL" id="PIR84539.1"/>
    </source>
</evidence>
<dbReference type="AlphaFoldDB" id="A0A2H0UDQ1"/>
<dbReference type="PANTHER" id="PTHR11620">
    <property type="entry name" value="60S RIBOSOMAL PROTEIN L23A"/>
    <property type="match status" value="1"/>
</dbReference>
<dbReference type="HAMAP" id="MF_01369_B">
    <property type="entry name" value="Ribosomal_uL23_B"/>
    <property type="match status" value="1"/>
</dbReference>
<evidence type="ECO:0000256" key="4">
    <source>
        <dbReference type="HAMAP-Rule" id="MF_01369"/>
    </source>
</evidence>
<dbReference type="SUPFAM" id="SSF54189">
    <property type="entry name" value="Ribosomal proteins S24e, L23 and L15e"/>
    <property type="match status" value="1"/>
</dbReference>
<organism evidence="5 6">
    <name type="scientific">Candidatus Kaiserbacteria bacterium CG10_big_fil_rev_8_21_14_0_10_47_16</name>
    <dbReference type="NCBI Taxonomy" id="1974608"/>
    <lineage>
        <taxon>Bacteria</taxon>
        <taxon>Candidatus Kaiseribacteriota</taxon>
    </lineage>
</organism>
<dbReference type="Gene3D" id="3.30.70.330">
    <property type="match status" value="1"/>
</dbReference>
<protein>
    <recommendedName>
        <fullName evidence="4">Large ribosomal subunit protein uL23</fullName>
    </recommendedName>
</protein>
<evidence type="ECO:0000256" key="2">
    <source>
        <dbReference type="ARBA" id="ARBA00022980"/>
    </source>
</evidence>
<comment type="caution">
    <text evidence="5">The sequence shown here is derived from an EMBL/GenBank/DDBJ whole genome shotgun (WGS) entry which is preliminary data.</text>
</comment>
<comment type="similarity">
    <text evidence="1 4">Belongs to the universal ribosomal protein uL23 family.</text>
</comment>
<keyword evidence="4" id="KW-0694">RNA-binding</keyword>
<proteinExistence type="inferred from homology"/>
<keyword evidence="4" id="KW-0699">rRNA-binding</keyword>
<comment type="function">
    <text evidence="4">One of the early assembly proteins it binds 23S rRNA. One of the proteins that surrounds the polypeptide exit tunnel on the outside of the ribosome. Forms the main docking site for trigger factor binding to the ribosome.</text>
</comment>
<dbReference type="GO" id="GO:1990904">
    <property type="term" value="C:ribonucleoprotein complex"/>
    <property type="evidence" value="ECO:0007669"/>
    <property type="project" value="UniProtKB-KW"/>
</dbReference>
<dbReference type="GO" id="GO:0006412">
    <property type="term" value="P:translation"/>
    <property type="evidence" value="ECO:0007669"/>
    <property type="project" value="UniProtKB-UniRule"/>
</dbReference>
<reference evidence="6" key="1">
    <citation type="submission" date="2017-09" db="EMBL/GenBank/DDBJ databases">
        <title>Depth-based differentiation of microbial function through sediment-hosted aquifers and enrichment of novel symbionts in the deep terrestrial subsurface.</title>
        <authorList>
            <person name="Probst A.J."/>
            <person name="Ladd B."/>
            <person name="Jarett J.K."/>
            <person name="Geller-Mcgrath D.E."/>
            <person name="Sieber C.M.K."/>
            <person name="Emerson J.B."/>
            <person name="Anantharaman K."/>
            <person name="Thomas B.C."/>
            <person name="Malmstrom R."/>
            <person name="Stieglmeier M."/>
            <person name="Klingl A."/>
            <person name="Woyke T."/>
            <person name="Ryan C.M."/>
            <person name="Banfield J.F."/>
        </authorList>
    </citation>
    <scope>NUCLEOTIDE SEQUENCE [LARGE SCALE GENOMIC DNA]</scope>
</reference>
<accession>A0A2H0UDQ1</accession>
<evidence type="ECO:0000256" key="3">
    <source>
        <dbReference type="ARBA" id="ARBA00023274"/>
    </source>
</evidence>
<gene>
    <name evidence="4 5" type="primary">rplW</name>
    <name evidence="5" type="ORF">COU16_03100</name>
</gene>
<dbReference type="GO" id="GO:0005840">
    <property type="term" value="C:ribosome"/>
    <property type="evidence" value="ECO:0007669"/>
    <property type="project" value="UniProtKB-KW"/>
</dbReference>
<dbReference type="GO" id="GO:0003735">
    <property type="term" value="F:structural constituent of ribosome"/>
    <property type="evidence" value="ECO:0007669"/>
    <property type="project" value="InterPro"/>
</dbReference>
<keyword evidence="2 4" id="KW-0689">Ribosomal protein</keyword>
<keyword evidence="3 4" id="KW-0687">Ribonucleoprotein</keyword>